<feature type="compositionally biased region" description="Polar residues" evidence="1">
    <location>
        <begin position="38"/>
        <end position="47"/>
    </location>
</feature>
<feature type="region of interest" description="Disordered" evidence="1">
    <location>
        <begin position="1"/>
        <end position="63"/>
    </location>
</feature>
<reference evidence="2 3" key="1">
    <citation type="journal article" date="2021" name="Sci. Rep.">
        <title>The genome of the diatom Chaetoceros tenuissimus carries an ancient integrated fragment of an extant virus.</title>
        <authorList>
            <person name="Hongo Y."/>
            <person name="Kimura K."/>
            <person name="Takaki Y."/>
            <person name="Yoshida Y."/>
            <person name="Baba S."/>
            <person name="Kobayashi G."/>
            <person name="Nagasaki K."/>
            <person name="Hano T."/>
            <person name="Tomaru Y."/>
        </authorList>
    </citation>
    <scope>NUCLEOTIDE SEQUENCE [LARGE SCALE GENOMIC DNA]</scope>
    <source>
        <strain evidence="2 3">NIES-3715</strain>
    </source>
</reference>
<accession>A0AAD3H2H5</accession>
<name>A0AAD3H2H5_9STRA</name>
<organism evidence="2 3">
    <name type="scientific">Chaetoceros tenuissimus</name>
    <dbReference type="NCBI Taxonomy" id="426638"/>
    <lineage>
        <taxon>Eukaryota</taxon>
        <taxon>Sar</taxon>
        <taxon>Stramenopiles</taxon>
        <taxon>Ochrophyta</taxon>
        <taxon>Bacillariophyta</taxon>
        <taxon>Coscinodiscophyceae</taxon>
        <taxon>Chaetocerotophycidae</taxon>
        <taxon>Chaetocerotales</taxon>
        <taxon>Chaetocerotaceae</taxon>
        <taxon>Chaetoceros</taxon>
    </lineage>
</organism>
<evidence type="ECO:0000313" key="2">
    <source>
        <dbReference type="EMBL" id="GFH47688.1"/>
    </source>
</evidence>
<dbReference type="EMBL" id="BLLK01000023">
    <property type="protein sequence ID" value="GFH47688.1"/>
    <property type="molecule type" value="Genomic_DNA"/>
</dbReference>
<comment type="caution">
    <text evidence="2">The sequence shown here is derived from an EMBL/GenBank/DDBJ whole genome shotgun (WGS) entry which is preliminary data.</text>
</comment>
<evidence type="ECO:0000256" key="1">
    <source>
        <dbReference type="SAM" id="MobiDB-lite"/>
    </source>
</evidence>
<dbReference type="Proteomes" id="UP001054902">
    <property type="component" value="Unassembled WGS sequence"/>
</dbReference>
<protein>
    <submittedName>
        <fullName evidence="2">Uncharacterized protein</fullName>
    </submittedName>
</protein>
<sequence length="359" mass="41062">MDMTDVGAMRSCKRKKKERHSNGVAARMRNLLAKSPKSPKTATQKESSTMKKKRKNKQKGQCNARTMKKSNKLRALWKGCFVRRSIQTKTQMSSVYQQHIKNGKADHKLVAVTALSSSKSAITSPTISISKTGPDTLLQVVSSSSLSSPPAICLNDFIHPTLQQSNRVKFSEFIFSIPQRALDPSATISLDDCGSNLLHLACFHGSNHDTMRYMFDNCRHDTQLHLLTNTDQDGNLPSHILVSSICRQKIDLDDGLKILKLFYEICPEAIFELNSNEELVTDIAYGFRRNVHEDSSEFLRLDTLYSCLRDMMSQVWLKRKLQWEEMGHEQIDFDAIRIKNIKSYWRSFHDKRDGEWKPC</sequence>
<proteinExistence type="predicted"/>
<evidence type="ECO:0000313" key="3">
    <source>
        <dbReference type="Proteomes" id="UP001054902"/>
    </source>
</evidence>
<dbReference type="AlphaFoldDB" id="A0AAD3H2H5"/>
<keyword evidence="3" id="KW-1185">Reference proteome</keyword>
<gene>
    <name evidence="2" type="ORF">CTEN210_04163</name>
</gene>